<keyword evidence="1" id="KW-1133">Transmembrane helix</keyword>
<dbReference type="InterPro" id="IPR032508">
    <property type="entry name" value="FecR_C"/>
</dbReference>
<feature type="domain" description="FecR protein" evidence="2">
    <location>
        <begin position="176"/>
        <end position="269"/>
    </location>
</feature>
<protein>
    <submittedName>
        <fullName evidence="4">FecR family protein</fullName>
    </submittedName>
</protein>
<dbReference type="InterPro" id="IPR006860">
    <property type="entry name" value="FecR"/>
</dbReference>
<dbReference type="Pfam" id="PF04773">
    <property type="entry name" value="FecR"/>
    <property type="match status" value="1"/>
</dbReference>
<dbReference type="OrthoDB" id="704021at2"/>
<dbReference type="EMBL" id="FPJE01000003">
    <property type="protein sequence ID" value="SFW23943.1"/>
    <property type="molecule type" value="Genomic_DNA"/>
</dbReference>
<proteinExistence type="predicted"/>
<accession>A0A1K1MLC3</accession>
<evidence type="ECO:0000256" key="1">
    <source>
        <dbReference type="SAM" id="Phobius"/>
    </source>
</evidence>
<reference evidence="4 5" key="1">
    <citation type="submission" date="2016-11" db="EMBL/GenBank/DDBJ databases">
        <authorList>
            <person name="Jaros S."/>
            <person name="Januszkiewicz K."/>
            <person name="Wedrychowicz H."/>
        </authorList>
    </citation>
    <scope>NUCLEOTIDE SEQUENCE [LARGE SCALE GENOMIC DNA]</scope>
    <source>
        <strain evidence="4 5">CGMCC 1.12145</strain>
    </source>
</reference>
<evidence type="ECO:0000313" key="5">
    <source>
        <dbReference type="Proteomes" id="UP000182248"/>
    </source>
</evidence>
<name>A0A1K1MLC3_9FLAO</name>
<dbReference type="Gene3D" id="3.55.50.30">
    <property type="match status" value="1"/>
</dbReference>
<dbReference type="Gene3D" id="2.60.120.1440">
    <property type="match status" value="1"/>
</dbReference>
<evidence type="ECO:0000313" key="4">
    <source>
        <dbReference type="EMBL" id="SFW23943.1"/>
    </source>
</evidence>
<dbReference type="Proteomes" id="UP000182248">
    <property type="component" value="Unassembled WGS sequence"/>
</dbReference>
<feature type="transmembrane region" description="Helical" evidence="1">
    <location>
        <begin position="84"/>
        <end position="102"/>
    </location>
</feature>
<gene>
    <name evidence="4" type="ORF">SAMN02927921_00626</name>
</gene>
<dbReference type="PANTHER" id="PTHR30273:SF2">
    <property type="entry name" value="PROTEIN FECR"/>
    <property type="match status" value="1"/>
</dbReference>
<dbReference type="PANTHER" id="PTHR30273">
    <property type="entry name" value="PERIPLASMIC SIGNAL SENSOR AND SIGMA FACTOR ACTIVATOR FECR-RELATED"/>
    <property type="match status" value="1"/>
</dbReference>
<evidence type="ECO:0000259" key="2">
    <source>
        <dbReference type="Pfam" id="PF04773"/>
    </source>
</evidence>
<feature type="domain" description="Protein FecR C-terminal" evidence="3">
    <location>
        <begin position="318"/>
        <end position="386"/>
    </location>
</feature>
<evidence type="ECO:0000259" key="3">
    <source>
        <dbReference type="Pfam" id="PF16344"/>
    </source>
</evidence>
<dbReference type="GO" id="GO:0016989">
    <property type="term" value="F:sigma factor antagonist activity"/>
    <property type="evidence" value="ECO:0007669"/>
    <property type="project" value="TreeGrafter"/>
</dbReference>
<dbReference type="Pfam" id="PF16344">
    <property type="entry name" value="FecR_C"/>
    <property type="match status" value="1"/>
</dbReference>
<organism evidence="4 5">
    <name type="scientific">Sinomicrobium oceani</name>
    <dbReference type="NCBI Taxonomy" id="1150368"/>
    <lineage>
        <taxon>Bacteria</taxon>
        <taxon>Pseudomonadati</taxon>
        <taxon>Bacteroidota</taxon>
        <taxon>Flavobacteriia</taxon>
        <taxon>Flavobacteriales</taxon>
        <taxon>Flavobacteriaceae</taxon>
        <taxon>Sinomicrobium</taxon>
    </lineage>
</organism>
<keyword evidence="5" id="KW-1185">Reference proteome</keyword>
<dbReference type="AlphaFoldDB" id="A0A1K1MLC3"/>
<sequence>MKNKKSEHFLVKYLHSSATEAELDMLDKQIRDPEQKSVLKALLNVLFITQIAMNKPDPDKIKDTLRREIKKDGERAKRLRRNKYLRYAAVGMILFSLGYFFIPPGPTEKPADKISMPSDGEITLELSNGNVEVISESGDSRLVNEKGTFIGNQKGNRITYTKKTDNPELFSYNQLTVPYGKRFELELSDGTIVYLNSGSSLKYPVNFPKDRERLVYLSGEAYLDVAKDSSRPFIVNANTLNIKVLGTQFNISTYPEDQTTDVVLIEGSVSLHIENADPTADAPVLLKPGFKGSFNKRENHITTKAVITETYTSWLKGELIFRNMTFGNILKKLERHYNVTITNENLEYRDKKFNANLGNEPIEEVLKYFKNTYDIDYKIDDRHITVK</sequence>
<dbReference type="STRING" id="1150368.SAMN02927921_00626"/>
<dbReference type="RefSeq" id="WP_072315925.1">
    <property type="nucleotide sequence ID" value="NZ_FPJE01000003.1"/>
</dbReference>
<keyword evidence="1" id="KW-0472">Membrane</keyword>
<keyword evidence="1" id="KW-0812">Transmembrane</keyword>
<dbReference type="InterPro" id="IPR012373">
    <property type="entry name" value="Ferrdict_sens_TM"/>
</dbReference>